<proteinExistence type="inferred from homology"/>
<feature type="domain" description="Starch synthase catalytic" evidence="9">
    <location>
        <begin position="3"/>
        <end position="233"/>
    </location>
</feature>
<evidence type="ECO:0000256" key="4">
    <source>
        <dbReference type="ARBA" id="ARBA00022676"/>
    </source>
</evidence>
<feature type="binding site" evidence="7">
    <location>
        <position position="16"/>
    </location>
    <ligand>
        <name>ADP-alpha-D-glucose</name>
        <dbReference type="ChEBI" id="CHEBI:57498"/>
    </ligand>
</feature>
<gene>
    <name evidence="7" type="primary">glgA</name>
    <name evidence="10" type="ORF">SAMN05444126_11663</name>
</gene>
<accession>A0A1H9UXL7</accession>
<comment type="similarity">
    <text evidence="3 7">Belongs to the glycosyltransferase 1 family. Bacterial/plant glycogen synthase subfamily.</text>
</comment>
<dbReference type="NCBIfam" id="NF001898">
    <property type="entry name" value="PRK00654.1-1"/>
    <property type="match status" value="1"/>
</dbReference>
<dbReference type="RefSeq" id="WP_093073309.1">
    <property type="nucleotide sequence ID" value="NZ_FOGV01000016.1"/>
</dbReference>
<dbReference type="HAMAP" id="MF_00484">
    <property type="entry name" value="Glycogen_synth"/>
    <property type="match status" value="1"/>
</dbReference>
<evidence type="ECO:0000259" key="8">
    <source>
        <dbReference type="Pfam" id="PF00534"/>
    </source>
</evidence>
<dbReference type="Pfam" id="PF00534">
    <property type="entry name" value="Glycos_transf_1"/>
    <property type="match status" value="1"/>
</dbReference>
<evidence type="ECO:0000256" key="6">
    <source>
        <dbReference type="ARBA" id="ARBA00023056"/>
    </source>
</evidence>
<comment type="caution">
    <text evidence="10">The sequence shown here is derived from an EMBL/GenBank/DDBJ whole genome shotgun (WGS) entry which is preliminary data.</text>
</comment>
<dbReference type="PANTHER" id="PTHR45825:SF11">
    <property type="entry name" value="ALPHA AMYLASE DOMAIN-CONTAINING PROTEIN"/>
    <property type="match status" value="1"/>
</dbReference>
<feature type="domain" description="Glycosyl transferase family 1" evidence="8">
    <location>
        <begin position="285"/>
        <end position="430"/>
    </location>
</feature>
<keyword evidence="4 7" id="KW-0328">Glycosyltransferase</keyword>
<reference evidence="11" key="1">
    <citation type="submission" date="2016-10" db="EMBL/GenBank/DDBJ databases">
        <authorList>
            <person name="de Groot N.N."/>
        </authorList>
    </citation>
    <scope>NUCLEOTIDE SEQUENCE [LARGE SCALE GENOMIC DNA]</scope>
    <source>
        <strain evidence="11">10nlg</strain>
    </source>
</reference>
<evidence type="ECO:0000256" key="3">
    <source>
        <dbReference type="ARBA" id="ARBA00010281"/>
    </source>
</evidence>
<dbReference type="SUPFAM" id="SSF53756">
    <property type="entry name" value="UDP-Glycosyltransferase/glycogen phosphorylase"/>
    <property type="match status" value="1"/>
</dbReference>
<evidence type="ECO:0000256" key="1">
    <source>
        <dbReference type="ARBA" id="ARBA00001478"/>
    </source>
</evidence>
<dbReference type="CDD" id="cd03791">
    <property type="entry name" value="GT5_Glycogen_synthase_DULL1-like"/>
    <property type="match status" value="1"/>
</dbReference>
<evidence type="ECO:0000256" key="7">
    <source>
        <dbReference type="HAMAP-Rule" id="MF_00484"/>
    </source>
</evidence>
<comment type="pathway">
    <text evidence="7">Glycan biosynthesis; glycogen biosynthesis.</text>
</comment>
<keyword evidence="5 7" id="KW-0808">Transferase</keyword>
<protein>
    <recommendedName>
        <fullName evidence="7">Glycogen synthase</fullName>
        <ecNumber evidence="7">2.4.1.21</ecNumber>
    </recommendedName>
    <alternativeName>
        <fullName evidence="7">Starch [bacterial glycogen] synthase</fullName>
    </alternativeName>
</protein>
<dbReference type="Proteomes" id="UP000199318">
    <property type="component" value="Unassembled WGS sequence"/>
</dbReference>
<dbReference type="AlphaFoldDB" id="A0A1H9UXL7"/>
<organism evidence="10 11">
    <name type="scientific">Salisediminibacterium halotolerans</name>
    <dbReference type="NCBI Taxonomy" id="517425"/>
    <lineage>
        <taxon>Bacteria</taxon>
        <taxon>Bacillati</taxon>
        <taxon>Bacillota</taxon>
        <taxon>Bacilli</taxon>
        <taxon>Bacillales</taxon>
        <taxon>Bacillaceae</taxon>
        <taxon>Salisediminibacterium</taxon>
    </lineage>
</organism>
<evidence type="ECO:0000313" key="10">
    <source>
        <dbReference type="EMBL" id="SES14290.1"/>
    </source>
</evidence>
<dbReference type="InterPro" id="IPR011835">
    <property type="entry name" value="GS/SS"/>
</dbReference>
<comment type="function">
    <text evidence="2 7">Synthesizes alpha-1,4-glucan chains using ADP-glucose.</text>
</comment>
<dbReference type="OrthoDB" id="9808590at2"/>
<keyword evidence="6 7" id="KW-0320">Glycogen biosynthesis</keyword>
<dbReference type="InterPro" id="IPR013534">
    <property type="entry name" value="Starch_synth_cat_dom"/>
</dbReference>
<dbReference type="UniPathway" id="UPA00164"/>
<evidence type="ECO:0000256" key="5">
    <source>
        <dbReference type="ARBA" id="ARBA00022679"/>
    </source>
</evidence>
<comment type="catalytic activity">
    <reaction evidence="1 7">
        <text>[(1-&gt;4)-alpha-D-glucosyl](n) + ADP-alpha-D-glucose = [(1-&gt;4)-alpha-D-glucosyl](n+1) + ADP + H(+)</text>
        <dbReference type="Rhea" id="RHEA:18189"/>
        <dbReference type="Rhea" id="RHEA-COMP:9584"/>
        <dbReference type="Rhea" id="RHEA-COMP:9587"/>
        <dbReference type="ChEBI" id="CHEBI:15378"/>
        <dbReference type="ChEBI" id="CHEBI:15444"/>
        <dbReference type="ChEBI" id="CHEBI:57498"/>
        <dbReference type="ChEBI" id="CHEBI:456216"/>
        <dbReference type="EC" id="2.4.1.21"/>
    </reaction>
</comment>
<dbReference type="EMBL" id="FOGV01000016">
    <property type="protein sequence ID" value="SES14290.1"/>
    <property type="molecule type" value="Genomic_DNA"/>
</dbReference>
<dbReference type="PANTHER" id="PTHR45825">
    <property type="entry name" value="GRANULE-BOUND STARCH SYNTHASE 1, CHLOROPLASTIC/AMYLOPLASTIC"/>
    <property type="match status" value="1"/>
</dbReference>
<dbReference type="NCBIfam" id="TIGR02095">
    <property type="entry name" value="glgA"/>
    <property type="match status" value="1"/>
</dbReference>
<evidence type="ECO:0000256" key="2">
    <source>
        <dbReference type="ARBA" id="ARBA00002764"/>
    </source>
</evidence>
<dbReference type="InterPro" id="IPR001296">
    <property type="entry name" value="Glyco_trans_1"/>
</dbReference>
<evidence type="ECO:0000259" key="9">
    <source>
        <dbReference type="Pfam" id="PF08323"/>
    </source>
</evidence>
<dbReference type="GO" id="GO:0004373">
    <property type="term" value="F:alpha-1,4-glucan glucosyltransferase (UDP-glucose donor) activity"/>
    <property type="evidence" value="ECO:0007669"/>
    <property type="project" value="InterPro"/>
</dbReference>
<dbReference type="GO" id="GO:0009011">
    <property type="term" value="F:alpha-1,4-glucan glucosyltransferase (ADP-glucose donor) activity"/>
    <property type="evidence" value="ECO:0007669"/>
    <property type="project" value="UniProtKB-UniRule"/>
</dbReference>
<evidence type="ECO:0000313" key="11">
    <source>
        <dbReference type="Proteomes" id="UP000199318"/>
    </source>
</evidence>
<sequence length="478" mass="54672">MTNVLFTASESTPFVKTGGLADVIGSLPKALKQQGHADVRVILPKYDHFPEPFASSLVKKTSFTVNVGWREHIAELFEYEHDGITYYFISNDYYFGRNNVYGYFDDGERYVYFCRAVIDALPHLDFTPDVLHAHDWQTGLAVAFANILQPVEGMRTVFTIHNIQYQGWLMYEAFDDLFNLPRDHFAGFEWKGMLNCMKSGIFHADKITTVSPSYAQEIMDPYFGEGLDPLLRERHLDVAGVINGIDTDSYNPQNDPNIPVQYKHSREKKRQNKEIIQEELGLPVRGDVPLYIAISRFVEQKGFHLLERILPEFLQQDVQVVLLGTGDYEFESSFSWIAHMHHERMATVLTFDEKLARRLYAASDFFIMPSKFEPCGLSQLIALMYKSVPIVRETGGLKDTVIPFNQYTGTGNGFSFQNYNAHELLQSLQYSLSVFHDPLQWKALMKNVNKSSFSWKDSAAAYADIYKELTAGAIKESD</sequence>
<name>A0A1H9UXL7_9BACI</name>
<dbReference type="EC" id="2.4.1.21" evidence="7"/>
<keyword evidence="11" id="KW-1185">Reference proteome</keyword>
<dbReference type="STRING" id="1464123.SAMN05444126_11663"/>
<dbReference type="Gene3D" id="3.40.50.2000">
    <property type="entry name" value="Glycogen Phosphorylase B"/>
    <property type="match status" value="2"/>
</dbReference>
<dbReference type="GO" id="GO:0005978">
    <property type="term" value="P:glycogen biosynthetic process"/>
    <property type="evidence" value="ECO:0007669"/>
    <property type="project" value="UniProtKB-UniRule"/>
</dbReference>
<dbReference type="Pfam" id="PF08323">
    <property type="entry name" value="Glyco_transf_5"/>
    <property type="match status" value="1"/>
</dbReference>